<dbReference type="EC" id="1.1.2.6" evidence="6"/>
<dbReference type="Gene3D" id="2.130.10.10">
    <property type="entry name" value="YVTN repeat-like/Quinoprotein amine dehydrogenase"/>
    <property type="match status" value="1"/>
</dbReference>
<feature type="signal peptide" evidence="4">
    <location>
        <begin position="1"/>
        <end position="24"/>
    </location>
</feature>
<dbReference type="InterPro" id="IPR011047">
    <property type="entry name" value="Quinoprotein_ADH-like_sf"/>
</dbReference>
<feature type="domain" description="Pyrrolo-quinoline quinone repeat" evidence="5">
    <location>
        <begin position="371"/>
        <end position="506"/>
    </location>
</feature>
<evidence type="ECO:0000259" key="5">
    <source>
        <dbReference type="Pfam" id="PF13360"/>
    </source>
</evidence>
<reference evidence="6 7" key="1">
    <citation type="submission" date="2020-08" db="EMBL/GenBank/DDBJ databases">
        <title>Sequencing the genomes of 1000 actinobacteria strains.</title>
        <authorList>
            <person name="Klenk H.-P."/>
        </authorList>
    </citation>
    <scope>NUCLEOTIDE SEQUENCE [LARGE SCALE GENOMIC DNA]</scope>
    <source>
        <strain evidence="6 7">DSM 45507</strain>
    </source>
</reference>
<evidence type="ECO:0000313" key="6">
    <source>
        <dbReference type="EMBL" id="MBB5781670.1"/>
    </source>
</evidence>
<evidence type="ECO:0000256" key="3">
    <source>
        <dbReference type="ARBA" id="ARBA00023002"/>
    </source>
</evidence>
<dbReference type="InterPro" id="IPR018391">
    <property type="entry name" value="PQQ_b-propeller_rpt"/>
</dbReference>
<evidence type="ECO:0000256" key="2">
    <source>
        <dbReference type="ARBA" id="ARBA00008156"/>
    </source>
</evidence>
<proteinExistence type="inferred from homology"/>
<name>A0A7W9GD96_9ACTN</name>
<dbReference type="InterPro" id="IPR002372">
    <property type="entry name" value="PQQ_rpt_dom"/>
</dbReference>
<dbReference type="RefSeq" id="WP_221519765.1">
    <property type="nucleotide sequence ID" value="NZ_JACHMB010000001.1"/>
</dbReference>
<dbReference type="AlphaFoldDB" id="A0A7W9GD96"/>
<dbReference type="Proteomes" id="UP000579153">
    <property type="component" value="Unassembled WGS sequence"/>
</dbReference>
<keyword evidence="4" id="KW-0732">Signal</keyword>
<dbReference type="InterPro" id="IPR015943">
    <property type="entry name" value="WD40/YVTN_repeat-like_dom_sf"/>
</dbReference>
<evidence type="ECO:0000313" key="7">
    <source>
        <dbReference type="Proteomes" id="UP000579153"/>
    </source>
</evidence>
<dbReference type="PANTHER" id="PTHR32303">
    <property type="entry name" value="QUINOPROTEIN ALCOHOL DEHYDROGENASE (CYTOCHROME C)"/>
    <property type="match status" value="1"/>
</dbReference>
<keyword evidence="7" id="KW-1185">Reference proteome</keyword>
<comment type="similarity">
    <text evidence="2">Belongs to the bacterial PQQ dehydrogenase family.</text>
</comment>
<dbReference type="Pfam" id="PF13360">
    <property type="entry name" value="PQQ_2"/>
    <property type="match status" value="2"/>
</dbReference>
<sequence length="529" mass="55451">MRWRPAIAAIVALVLGVSTAPAEAAVSAEPYGSPLDWRMGGHDYLNTKSNPFERRIRPGNADRLAVKWTFTAAGDTSAIPAVVDGAVYVPDWGGTFSKLDAATGKVIWQRKVSDWNGIPGSIVRASPAYAGGRLYFGDQNSPSGGKGTHLMAVDAASGDLIWKTTLDEHFAAVLTGSPVVFGGVVYQGVSSKEAAVAGLPGYPCCTFRGSVNAVDAATGRVLWKTYTVPDNGGKPGGFSGGGVWSTSPVIDVVNRTVIVGSGQNLTVPLSVTQCQTAGGTPEQCLPDDNHIDQLLALDLRTGAIRWTAGDKAFDAWTVACEPGFPPENCPPNHGGDFDFGEGGHLFTIPGEYGRPRLVVGAGQKSGEYWLVDARTGKTVWKTQVGPGGVHGGIEWGSATDGRRIYVSNANTNHVAHTLPDGTVTTNGIFFALDAVTGRILWERADPSNAETMGAVTTANGVMFAGSMSGHMYALDGATGKILWDFLGEGSSNAGPAIVNGTLYWGNGYNNRFIQGKGSKTFYAFSIGGR</sequence>
<protein>
    <submittedName>
        <fullName evidence="6">Polyvinyl alcohol dehydrogenase (Cytochrome)</fullName>
        <ecNumber evidence="6">1.1.2.6</ecNumber>
    </submittedName>
</protein>
<gene>
    <name evidence="6" type="ORF">HD596_008426</name>
</gene>
<accession>A0A7W9GD96</accession>
<dbReference type="Gene3D" id="2.140.10.10">
    <property type="entry name" value="Quinoprotein alcohol dehydrogenase-like superfamily"/>
    <property type="match status" value="1"/>
</dbReference>
<dbReference type="EMBL" id="JACHMB010000001">
    <property type="protein sequence ID" value="MBB5781670.1"/>
    <property type="molecule type" value="Genomic_DNA"/>
</dbReference>
<dbReference type="SUPFAM" id="SSF50998">
    <property type="entry name" value="Quinoprotein alcohol dehydrogenase-like"/>
    <property type="match status" value="2"/>
</dbReference>
<evidence type="ECO:0000256" key="1">
    <source>
        <dbReference type="ARBA" id="ARBA00001931"/>
    </source>
</evidence>
<dbReference type="GO" id="GO:0047059">
    <property type="term" value="F:polyvinyl alcohol dehydrogenase (cytochrome) activity"/>
    <property type="evidence" value="ECO:0007669"/>
    <property type="project" value="UniProtKB-EC"/>
</dbReference>
<dbReference type="PANTHER" id="PTHR32303:SF10">
    <property type="entry name" value="OUTER MEMBRANE PROTEIN ASSEMBLY FACTOR BAMB"/>
    <property type="match status" value="1"/>
</dbReference>
<feature type="chain" id="PRO_5030930948" evidence="4">
    <location>
        <begin position="25"/>
        <end position="529"/>
    </location>
</feature>
<dbReference type="SMART" id="SM00564">
    <property type="entry name" value="PQQ"/>
    <property type="match status" value="6"/>
</dbReference>
<comment type="cofactor">
    <cofactor evidence="1">
        <name>pyrroloquinoline quinone</name>
        <dbReference type="ChEBI" id="CHEBI:58442"/>
    </cofactor>
</comment>
<organism evidence="6 7">
    <name type="scientific">Nonomuraea jabiensis</name>
    <dbReference type="NCBI Taxonomy" id="882448"/>
    <lineage>
        <taxon>Bacteria</taxon>
        <taxon>Bacillati</taxon>
        <taxon>Actinomycetota</taxon>
        <taxon>Actinomycetes</taxon>
        <taxon>Streptosporangiales</taxon>
        <taxon>Streptosporangiaceae</taxon>
        <taxon>Nonomuraea</taxon>
    </lineage>
</organism>
<keyword evidence="3 6" id="KW-0560">Oxidoreductase</keyword>
<feature type="domain" description="Pyrrolo-quinoline quinone repeat" evidence="5">
    <location>
        <begin position="65"/>
        <end position="191"/>
    </location>
</feature>
<evidence type="ECO:0000256" key="4">
    <source>
        <dbReference type="SAM" id="SignalP"/>
    </source>
</evidence>
<comment type="caution">
    <text evidence="6">The sequence shown here is derived from an EMBL/GenBank/DDBJ whole genome shotgun (WGS) entry which is preliminary data.</text>
</comment>